<gene>
    <name evidence="2" type="ORF">AVDCRST_MAG79-1435</name>
</gene>
<reference evidence="2" key="1">
    <citation type="submission" date="2020-02" db="EMBL/GenBank/DDBJ databases">
        <authorList>
            <person name="Meier V. D."/>
        </authorList>
    </citation>
    <scope>NUCLEOTIDE SEQUENCE</scope>
    <source>
        <strain evidence="2">AVDCRST_MAG79</strain>
    </source>
</reference>
<keyword evidence="1" id="KW-1133">Transmembrane helix</keyword>
<keyword evidence="1" id="KW-0812">Transmembrane</keyword>
<feature type="transmembrane region" description="Helical" evidence="1">
    <location>
        <begin position="79"/>
        <end position="97"/>
    </location>
</feature>
<dbReference type="EMBL" id="CADCWC010000221">
    <property type="protein sequence ID" value="CAA9536608.1"/>
    <property type="molecule type" value="Genomic_DNA"/>
</dbReference>
<name>A0A6J4U0Y5_9ACTN</name>
<evidence type="ECO:0000313" key="2">
    <source>
        <dbReference type="EMBL" id="CAA9536608.1"/>
    </source>
</evidence>
<evidence type="ECO:0000256" key="1">
    <source>
        <dbReference type="SAM" id="Phobius"/>
    </source>
</evidence>
<keyword evidence="1" id="KW-0472">Membrane</keyword>
<organism evidence="2">
    <name type="scientific">uncultured Thermoleophilia bacterium</name>
    <dbReference type="NCBI Taxonomy" id="1497501"/>
    <lineage>
        <taxon>Bacteria</taxon>
        <taxon>Bacillati</taxon>
        <taxon>Actinomycetota</taxon>
        <taxon>Thermoleophilia</taxon>
        <taxon>environmental samples</taxon>
    </lineage>
</organism>
<sequence length="104" mass="11081">MRRGAPGGTTRVPLRFAPGAIVAESPALPAGVYDVETAGGRSVLAVNASAEWLPRRPTVRALDGRGGAGPLTELRGIRSLPWAYLLLIVLLAAEWLVRRRLALM</sequence>
<proteinExistence type="predicted"/>
<accession>A0A6J4U0Y5</accession>
<protein>
    <submittedName>
        <fullName evidence="2">Uncharacterized protein</fullName>
    </submittedName>
</protein>
<dbReference type="AlphaFoldDB" id="A0A6J4U0Y5"/>